<organism evidence="1 2">
    <name type="scientific">Methanococcus maripaludis</name>
    <name type="common">Methanococcus deltae</name>
    <dbReference type="NCBI Taxonomy" id="39152"/>
    <lineage>
        <taxon>Archaea</taxon>
        <taxon>Methanobacteriati</taxon>
        <taxon>Methanobacteriota</taxon>
        <taxon>Methanomada group</taxon>
        <taxon>Methanococci</taxon>
        <taxon>Methanococcales</taxon>
        <taxon>Methanococcaceae</taxon>
        <taxon>Methanococcus</taxon>
    </lineage>
</organism>
<reference evidence="1" key="1">
    <citation type="submission" date="2020-07" db="EMBL/GenBank/DDBJ databases">
        <title>Severe corrosion of carbon steel in oil field produced water can be linked to methanogenic archaea containing a special type of NiFe hydrogenase.</title>
        <authorList>
            <person name="Lahme S."/>
            <person name="Mand J."/>
            <person name="Longwell J."/>
            <person name="Smith R."/>
            <person name="Enning D."/>
        </authorList>
    </citation>
    <scope>NUCLEOTIDE SEQUENCE</scope>
    <source>
        <strain evidence="1">MIC098Bin5</strain>
    </source>
</reference>
<comment type="caution">
    <text evidence="1">The sequence shown here is derived from an EMBL/GenBank/DDBJ whole genome shotgun (WGS) entry which is preliminary data.</text>
</comment>
<dbReference type="AlphaFoldDB" id="A0A8T3W2F6"/>
<protein>
    <submittedName>
        <fullName evidence="1">Uncharacterized protein</fullName>
    </submittedName>
</protein>
<dbReference type="EMBL" id="JACCQJ010000002">
    <property type="protein sequence ID" value="MBG0769674.1"/>
    <property type="molecule type" value="Genomic_DNA"/>
</dbReference>
<evidence type="ECO:0000313" key="1">
    <source>
        <dbReference type="EMBL" id="MBG0769674.1"/>
    </source>
</evidence>
<sequence length="88" mass="9658">MINANIIKIDVKKGQINFKYSDGGSRGVVLNDEEKAAFNALTVEGLKALDGLEFELTETPQTFHETAAFRGHEEYLTALEGEESGIII</sequence>
<dbReference type="Proteomes" id="UP000714405">
    <property type="component" value="Unassembled WGS sequence"/>
</dbReference>
<dbReference type="RefSeq" id="WP_278492311.1">
    <property type="nucleotide sequence ID" value="NZ_JACCQJ010000002.1"/>
</dbReference>
<accession>A0A8T3W2F6</accession>
<name>A0A8T3W2F6_METMI</name>
<proteinExistence type="predicted"/>
<evidence type="ECO:0000313" key="2">
    <source>
        <dbReference type="Proteomes" id="UP000714405"/>
    </source>
</evidence>
<gene>
    <name evidence="1" type="ORF">H0S71_07250</name>
</gene>